<evidence type="ECO:0000313" key="2">
    <source>
        <dbReference type="EMBL" id="KAF9463432.1"/>
    </source>
</evidence>
<dbReference type="EMBL" id="MU150262">
    <property type="protein sequence ID" value="KAF9463432.1"/>
    <property type="molecule type" value="Genomic_DNA"/>
</dbReference>
<keyword evidence="1" id="KW-0812">Transmembrane</keyword>
<organism evidence="2 3">
    <name type="scientific">Collybia nuda</name>
    <dbReference type="NCBI Taxonomy" id="64659"/>
    <lineage>
        <taxon>Eukaryota</taxon>
        <taxon>Fungi</taxon>
        <taxon>Dikarya</taxon>
        <taxon>Basidiomycota</taxon>
        <taxon>Agaricomycotina</taxon>
        <taxon>Agaricomycetes</taxon>
        <taxon>Agaricomycetidae</taxon>
        <taxon>Agaricales</taxon>
        <taxon>Tricholomatineae</taxon>
        <taxon>Clitocybaceae</taxon>
        <taxon>Collybia</taxon>
    </lineage>
</organism>
<sequence>MDLFCVSHPEPSKSFIRPLFRTPNRSFKPTRSNTNAVRGYCLVLIRYLYGGNQNGCFYTKLYYLSHVLGIGFLFELTFMSYTFLTSKDNKYLFRHSVYTIRQASTTYILQNTTRSINFRSVSTAAATAPMLLIAAMDNQYPRNSNDPRVFEP</sequence>
<protein>
    <submittedName>
        <fullName evidence="2">Uncharacterized protein</fullName>
    </submittedName>
</protein>
<dbReference type="AlphaFoldDB" id="A0A9P6CF06"/>
<keyword evidence="1" id="KW-0472">Membrane</keyword>
<name>A0A9P6CF06_9AGAR</name>
<keyword evidence="3" id="KW-1185">Reference proteome</keyword>
<proteinExistence type="predicted"/>
<evidence type="ECO:0000256" key="1">
    <source>
        <dbReference type="SAM" id="Phobius"/>
    </source>
</evidence>
<gene>
    <name evidence="2" type="ORF">BDZ94DRAFT_610749</name>
</gene>
<dbReference type="Proteomes" id="UP000807353">
    <property type="component" value="Unassembled WGS sequence"/>
</dbReference>
<accession>A0A9P6CF06</accession>
<evidence type="ECO:0000313" key="3">
    <source>
        <dbReference type="Proteomes" id="UP000807353"/>
    </source>
</evidence>
<reference evidence="2" key="1">
    <citation type="submission" date="2020-11" db="EMBL/GenBank/DDBJ databases">
        <authorList>
            <consortium name="DOE Joint Genome Institute"/>
            <person name="Ahrendt S."/>
            <person name="Riley R."/>
            <person name="Andreopoulos W."/>
            <person name="Labutti K."/>
            <person name="Pangilinan J."/>
            <person name="Ruiz-Duenas F.J."/>
            <person name="Barrasa J.M."/>
            <person name="Sanchez-Garcia M."/>
            <person name="Camarero S."/>
            <person name="Miyauchi S."/>
            <person name="Serrano A."/>
            <person name="Linde D."/>
            <person name="Babiker R."/>
            <person name="Drula E."/>
            <person name="Ayuso-Fernandez I."/>
            <person name="Pacheco R."/>
            <person name="Padilla G."/>
            <person name="Ferreira P."/>
            <person name="Barriuso J."/>
            <person name="Kellner H."/>
            <person name="Castanera R."/>
            <person name="Alfaro M."/>
            <person name="Ramirez L."/>
            <person name="Pisabarro A.G."/>
            <person name="Kuo A."/>
            <person name="Tritt A."/>
            <person name="Lipzen A."/>
            <person name="He G."/>
            <person name="Yan M."/>
            <person name="Ng V."/>
            <person name="Cullen D."/>
            <person name="Martin F."/>
            <person name="Rosso M.-N."/>
            <person name="Henrissat B."/>
            <person name="Hibbett D."/>
            <person name="Martinez A.T."/>
            <person name="Grigoriev I.V."/>
        </authorList>
    </citation>
    <scope>NUCLEOTIDE SEQUENCE</scope>
    <source>
        <strain evidence="2">CBS 247.69</strain>
    </source>
</reference>
<feature type="transmembrane region" description="Helical" evidence="1">
    <location>
        <begin position="61"/>
        <end position="84"/>
    </location>
</feature>
<keyword evidence="1" id="KW-1133">Transmembrane helix</keyword>
<comment type="caution">
    <text evidence="2">The sequence shown here is derived from an EMBL/GenBank/DDBJ whole genome shotgun (WGS) entry which is preliminary data.</text>
</comment>